<evidence type="ECO:0000256" key="6">
    <source>
        <dbReference type="ARBA" id="ARBA00023136"/>
    </source>
</evidence>
<protein>
    <submittedName>
        <fullName evidence="12">TWiK family of potassium channels protein 9</fullName>
    </submittedName>
</protein>
<accession>A0A0B2UNM3</accession>
<comment type="similarity">
    <text evidence="8">Belongs to the two pore domain potassium channel (TC 1.A.1.8) family.</text>
</comment>
<evidence type="ECO:0000256" key="1">
    <source>
        <dbReference type="ARBA" id="ARBA00004141"/>
    </source>
</evidence>
<evidence type="ECO:0000256" key="3">
    <source>
        <dbReference type="ARBA" id="ARBA00022692"/>
    </source>
</evidence>
<sequence length="485" mass="54608">MSIIPVITSTSVASGGKLNGTVVKSSLQNGSCISHSNSLPMIAHDLSDESSLHDVTPMRESALGSSKATSLDAIGSEEQSVHKEENRPTQVEQLICSLRNTNKPHSPERWPNYSKALDGEHDDSMKREYDRRCQYSRTARLDALKSGCMLNPNECFDKMSDYLEEVESCYRAWHEVNRTMTHPMSDFTNALVYAFSVYTTIGYGNMAADTMGCRVATVIYGALGIPLFFAFIKEEGNLFRLCFIWIYKYIQKIRVRSCRWLTNVRRGVRGPLRRDAANLTDTVAVLVERTQDLATRNPNAPFIRNLSNGSLFGSKGRHTSVSEQRRVFIAGVAVFIVYLLAVSGVFAIMTDWDYFTAFYFLFNSVALIGFGDIFPAEPKIILVNTFFIVMGVVLFSMCYFILQEEIREKAFEASRRARMSISKYSHTLMQHTKNPWSRRNSPAFDSSGSPEPNAFEKLRKRRQSAPAVSLTVPPFTISPRGKISK</sequence>
<comment type="caution">
    <text evidence="12">The sequence shown here is derived from an EMBL/GenBank/DDBJ whole genome shotgun (WGS) entry which is preliminary data.</text>
</comment>
<dbReference type="Proteomes" id="UP000031036">
    <property type="component" value="Unassembled WGS sequence"/>
</dbReference>
<dbReference type="AlphaFoldDB" id="A0A0B2UNM3"/>
<dbReference type="GO" id="GO:0030322">
    <property type="term" value="P:stabilization of membrane potential"/>
    <property type="evidence" value="ECO:0007669"/>
    <property type="project" value="TreeGrafter"/>
</dbReference>
<feature type="transmembrane region" description="Helical" evidence="10">
    <location>
        <begin position="327"/>
        <end position="348"/>
    </location>
</feature>
<keyword evidence="7 8" id="KW-0407">Ion channel</keyword>
<dbReference type="GO" id="GO:0015271">
    <property type="term" value="F:outward rectifier potassium channel activity"/>
    <property type="evidence" value="ECO:0007669"/>
    <property type="project" value="TreeGrafter"/>
</dbReference>
<evidence type="ECO:0000313" key="12">
    <source>
        <dbReference type="EMBL" id="KHN70864.1"/>
    </source>
</evidence>
<dbReference type="InterPro" id="IPR013099">
    <property type="entry name" value="K_chnl_dom"/>
</dbReference>
<keyword evidence="3 8" id="KW-0812">Transmembrane</keyword>
<evidence type="ECO:0000313" key="13">
    <source>
        <dbReference type="Proteomes" id="UP000031036"/>
    </source>
</evidence>
<evidence type="ECO:0000256" key="8">
    <source>
        <dbReference type="RuleBase" id="RU003857"/>
    </source>
</evidence>
<dbReference type="PRINTS" id="PR01333">
    <property type="entry name" value="2POREKCHANEL"/>
</dbReference>
<keyword evidence="2 8" id="KW-0813">Transport</keyword>
<evidence type="ECO:0000256" key="2">
    <source>
        <dbReference type="ARBA" id="ARBA00022448"/>
    </source>
</evidence>
<evidence type="ECO:0000256" key="7">
    <source>
        <dbReference type="ARBA" id="ARBA00023303"/>
    </source>
</evidence>
<dbReference type="Gene3D" id="1.10.287.70">
    <property type="match status" value="1"/>
</dbReference>
<organism evidence="12 13">
    <name type="scientific">Toxocara canis</name>
    <name type="common">Canine roundworm</name>
    <dbReference type="NCBI Taxonomy" id="6265"/>
    <lineage>
        <taxon>Eukaryota</taxon>
        <taxon>Metazoa</taxon>
        <taxon>Ecdysozoa</taxon>
        <taxon>Nematoda</taxon>
        <taxon>Chromadorea</taxon>
        <taxon>Rhabditida</taxon>
        <taxon>Spirurina</taxon>
        <taxon>Ascaridomorpha</taxon>
        <taxon>Ascaridoidea</taxon>
        <taxon>Toxocaridae</taxon>
        <taxon>Toxocara</taxon>
    </lineage>
</organism>
<evidence type="ECO:0000256" key="4">
    <source>
        <dbReference type="ARBA" id="ARBA00022989"/>
    </source>
</evidence>
<evidence type="ECO:0000256" key="10">
    <source>
        <dbReference type="SAM" id="Phobius"/>
    </source>
</evidence>
<evidence type="ECO:0000256" key="9">
    <source>
        <dbReference type="SAM" id="MobiDB-lite"/>
    </source>
</evidence>
<feature type="domain" description="Potassium channel" evidence="11">
    <location>
        <begin position="335"/>
        <end position="406"/>
    </location>
</feature>
<dbReference type="Pfam" id="PF07885">
    <property type="entry name" value="Ion_trans_2"/>
    <property type="match status" value="2"/>
</dbReference>
<feature type="transmembrane region" description="Helical" evidence="10">
    <location>
        <begin position="214"/>
        <end position="232"/>
    </location>
</feature>
<feature type="compositionally biased region" description="Polar residues" evidence="9">
    <location>
        <begin position="430"/>
        <end position="450"/>
    </location>
</feature>
<proteinExistence type="inferred from homology"/>
<name>A0A0B2UNM3_TOXCA</name>
<feature type="transmembrane region" description="Helical" evidence="10">
    <location>
        <begin position="190"/>
        <end position="208"/>
    </location>
</feature>
<gene>
    <name evidence="12" type="primary">twk-9</name>
    <name evidence="12" type="ORF">Tcan_17360</name>
</gene>
<keyword evidence="6 10" id="KW-0472">Membrane</keyword>
<feature type="transmembrane region" description="Helical" evidence="10">
    <location>
        <begin position="381"/>
        <end position="402"/>
    </location>
</feature>
<dbReference type="PANTHER" id="PTHR11003">
    <property type="entry name" value="POTASSIUM CHANNEL, SUBFAMILY K"/>
    <property type="match status" value="1"/>
</dbReference>
<feature type="region of interest" description="Disordered" evidence="9">
    <location>
        <begin position="430"/>
        <end position="485"/>
    </location>
</feature>
<keyword evidence="5 8" id="KW-0406">Ion transport</keyword>
<dbReference type="SUPFAM" id="SSF81324">
    <property type="entry name" value="Voltage-gated potassium channels"/>
    <property type="match status" value="2"/>
</dbReference>
<keyword evidence="4 10" id="KW-1133">Transmembrane helix</keyword>
<dbReference type="InterPro" id="IPR003280">
    <property type="entry name" value="2pore_dom_K_chnl"/>
</dbReference>
<dbReference type="PANTHER" id="PTHR11003:SF334">
    <property type="entry name" value="FI03418P"/>
    <property type="match status" value="1"/>
</dbReference>
<dbReference type="EMBL" id="JPKZ01022848">
    <property type="protein sequence ID" value="KHN70864.1"/>
    <property type="molecule type" value="Genomic_DNA"/>
</dbReference>
<feature type="domain" description="Potassium channel" evidence="11">
    <location>
        <begin position="185"/>
        <end position="238"/>
    </location>
</feature>
<evidence type="ECO:0000259" key="11">
    <source>
        <dbReference type="Pfam" id="PF07885"/>
    </source>
</evidence>
<comment type="subcellular location">
    <subcellularLocation>
        <location evidence="1">Membrane</location>
        <topology evidence="1">Multi-pass membrane protein</topology>
    </subcellularLocation>
</comment>
<dbReference type="GO" id="GO:0022841">
    <property type="term" value="F:potassium ion leak channel activity"/>
    <property type="evidence" value="ECO:0007669"/>
    <property type="project" value="TreeGrafter"/>
</dbReference>
<reference evidence="12 13" key="1">
    <citation type="submission" date="2014-11" db="EMBL/GenBank/DDBJ databases">
        <title>Genetic blueprint of the zoonotic pathogen Toxocara canis.</title>
        <authorList>
            <person name="Zhu X.-Q."/>
            <person name="Korhonen P.K."/>
            <person name="Cai H."/>
            <person name="Young N.D."/>
            <person name="Nejsum P."/>
            <person name="von Samson-Himmelstjerna G."/>
            <person name="Boag P.R."/>
            <person name="Tan P."/>
            <person name="Li Q."/>
            <person name="Min J."/>
            <person name="Yang Y."/>
            <person name="Wang X."/>
            <person name="Fang X."/>
            <person name="Hall R.S."/>
            <person name="Hofmann A."/>
            <person name="Sternberg P.W."/>
            <person name="Jex A.R."/>
            <person name="Gasser R.B."/>
        </authorList>
    </citation>
    <scope>NUCLEOTIDE SEQUENCE [LARGE SCALE GENOMIC DNA]</scope>
    <source>
        <strain evidence="12">PN_DK_2014</strain>
    </source>
</reference>
<evidence type="ECO:0000256" key="5">
    <source>
        <dbReference type="ARBA" id="ARBA00023065"/>
    </source>
</evidence>
<dbReference type="OrthoDB" id="297496at2759"/>
<keyword evidence="13" id="KW-1185">Reference proteome</keyword>
<dbReference type="GO" id="GO:0005886">
    <property type="term" value="C:plasma membrane"/>
    <property type="evidence" value="ECO:0007669"/>
    <property type="project" value="TreeGrafter"/>
</dbReference>